<accession>A0A6A9UZ61</accession>
<evidence type="ECO:0000256" key="8">
    <source>
        <dbReference type="SAM" id="SignalP"/>
    </source>
</evidence>
<keyword evidence="11" id="KW-1185">Reference proteome</keyword>
<feature type="compositionally biased region" description="Polar residues" evidence="6">
    <location>
        <begin position="782"/>
        <end position="791"/>
    </location>
</feature>
<dbReference type="NCBIfam" id="TIGR01451">
    <property type="entry name" value="B_ant_repeat"/>
    <property type="match status" value="1"/>
</dbReference>
<evidence type="ECO:0000256" key="6">
    <source>
        <dbReference type="SAM" id="MobiDB-lite"/>
    </source>
</evidence>
<feature type="transmembrane region" description="Helical" evidence="7">
    <location>
        <begin position="1830"/>
        <end position="1849"/>
    </location>
</feature>
<dbReference type="GO" id="GO:0005576">
    <property type="term" value="C:extracellular region"/>
    <property type="evidence" value="ECO:0007669"/>
    <property type="project" value="UniProtKB-SubCell"/>
</dbReference>
<feature type="region of interest" description="Disordered" evidence="6">
    <location>
        <begin position="782"/>
        <end position="809"/>
    </location>
</feature>
<evidence type="ECO:0000259" key="9">
    <source>
        <dbReference type="PROSITE" id="PS50847"/>
    </source>
</evidence>
<evidence type="ECO:0000256" key="3">
    <source>
        <dbReference type="ARBA" id="ARBA00022525"/>
    </source>
</evidence>
<dbReference type="Pfam" id="PF01345">
    <property type="entry name" value="DUF11"/>
    <property type="match status" value="2"/>
</dbReference>
<dbReference type="SUPFAM" id="SSF117074">
    <property type="entry name" value="Hypothetical protein PA1324"/>
    <property type="match status" value="2"/>
</dbReference>
<dbReference type="InterPro" id="IPR013783">
    <property type="entry name" value="Ig-like_fold"/>
</dbReference>
<keyword evidence="7" id="KW-1133">Transmembrane helix</keyword>
<feature type="domain" description="Gram-positive cocci surface proteins LPxTG" evidence="9">
    <location>
        <begin position="1822"/>
        <end position="1858"/>
    </location>
</feature>
<evidence type="ECO:0000256" key="4">
    <source>
        <dbReference type="ARBA" id="ARBA00022729"/>
    </source>
</evidence>
<dbReference type="InterPro" id="IPR047589">
    <property type="entry name" value="DUF11_rpt"/>
</dbReference>
<name>A0A6A9UZ61_9ACTN</name>
<sequence length="1858" mass="194631">MSSRARTTHPRSPGNAFGTWTRSGVVAATAAALVASSFAALPAAAAEGETITGSAWQDYDANGVFDTYEQPLAGIEVYAYDSEGNVAGPATTAADGTYTIATTSDAEQWRVEADVPDTAEWEAWRESASGADNRSTVQFVTSVPSTEVDFSFQVPSAYVENNPLVYTPIVRYGTYDSTEYGSATDTGASLMRWDAQSEGVCNANPWNDSCEVPTVAKVEFQEVGATNGSAWQRPQVLGEPGKIFTAAYYRRHSAFGPGGMGAIYQVAPDGSDWSTSATASASLYVDVTDHGIDLGEEYPSGLGQDAHGIRPHATADNPSYDWGRDTHAWYKVGRTGLGGIAFSPDEASLFAVNLHNRSLIAIETGRPAATTPSSVEEIALGGDWATVSGDHADPGDLRPFGLSSNPLTNEMYLTATYTAETSGDRSQLAGYVFAFDPSDLTAGAPVDLRLIADFPLSGSRTATIDGNDPHPWSTDPADVTYYALGNPDPDVNGHYIYNQPQVATAQYLHGDLIIGIRDLSGDLFGANGAMATGDLSDTRTVGAGTARGNVLMARPSGSGTWDVECNADKTPGSYPGAGTFPQDTNFTCGGESYFDASWGVDATSATESLGSIVVMPSREDGILSTGIHVNSAFTGYAFQMGTRRLYQATGQHQDPRGAVIEQINTDPEEWAPVTAKGNGIGSMSIMASAAPIEIGNYVWLDIDKNGVQDPDEPPVEGATVNLYAADENGNRTGDPIATVLTDELGQYYFTSAEHGVRAQTRYVIGVDNPADFADGGVLENWVPTTPDTGAENSLDPDRNDSDGLVDEANGFPYADVDTSDAGTGFLGENDHSFDFGFWYWAPAFEKELVSATENPDDDGTWDIVYRLTVTNEGPSSGEYDLSDDLTQLGEGILLQGASASGPEGVDLPADVELNEGFDGSEDQLVIADVPIDGAGMTFDEESGEWEMGESVTHQYQVTAQVRLETDADGVVVPPVENLTCQPAAGGGSTPGRGAYNAATLSPDGWDDLVDDACPSLPFVDITKVLDGEPTPVAGEPGIWEVRYLLTVSNPSEVDTDYDLTDAFRFGAGMTLVDGSATVASTDPAGIEVSSTWNGVDDTLVVSDEPIAAGGQHVYSVTARFALDLASVPTEPVSSDCQLGAGEDGTGLRNDAGVSFNGYENVDDACAETGEPQIDKTVVSAEPVGDGRWEVVYGVEVSNLGVEATEYDLDDELRFDQNVTVESAEVTQAPDGVTLADPAWDGAAQQRVAEDVALLGNDDEGYAPHVYQLTVVAEVPVDLVAQGGIAVCAEGEGSEEPAALNNRASIDLVDERSKSDVACPPLPSFELTKTATSAPVAGQDDTFTIGYDVVMTNTGAAAGEYDLFDRLDYPEGVEVTDVTVSETVPAGLAVLEGFTGQGEEEQAEENQLVDDVELAAGASHTYRVTVTFEVDVDSDAIDPAQFGCEVEPGAEGPGGLLNGAVADHNDLELEAEVCNPLEPKGDPALDKKVLLPGETLDDAGEVTDTLYDGNGDPQPRLVSVGDVIQYGIVVKGHDRFPSTDVFVEDPLPAGVAYAGDHVASKGSYDGSVWQIGDLAAGEVVTLLIDVTVQPAEDGTIVTNVAQLSGNGKEIEDDPKNPGKDGGRNTDPDDGYDEVDITVRSGDPTLDKKVLLPGESLDSAGEVTDTLYDEDGNPQPREVAVGDRIQYGIVVEGHDTYRSVDVRVDDVLPAGVDYAGDYAASQGEYDGSVWTIGTLEPGQVVTLVIDVEVGDVPAGEIVTNVAQLHANGKKVADDGERDGRNTDPTDGWDAVDITVVEEPGEVGGGDDGRGDDGDSGAGAGGGSLPDTGAPAVLLPLLAGLGLVGAGATLVVRRRRTGASL</sequence>
<dbReference type="Proteomes" id="UP000435304">
    <property type="component" value="Unassembled WGS sequence"/>
</dbReference>
<dbReference type="Gene3D" id="2.60.40.10">
    <property type="entry name" value="Immunoglobulins"/>
    <property type="match status" value="2"/>
</dbReference>
<dbReference type="InterPro" id="IPR019931">
    <property type="entry name" value="LPXTG_anchor"/>
</dbReference>
<proteinExistence type="predicted"/>
<comment type="caution">
    <text evidence="10">The sequence shown here is derived from an EMBL/GenBank/DDBJ whole genome shotgun (WGS) entry which is preliminary data.</text>
</comment>
<keyword evidence="2" id="KW-0134">Cell wall</keyword>
<reference evidence="10 11" key="1">
    <citation type="submission" date="2019-12" db="EMBL/GenBank/DDBJ databases">
        <title>Auraticoccus cholistani sp. nov., an actinomycete isolated from soil of Cholistan desert.</title>
        <authorList>
            <person name="Cheema M.T."/>
        </authorList>
    </citation>
    <scope>NUCLEOTIDE SEQUENCE [LARGE SCALE GENOMIC DNA]</scope>
    <source>
        <strain evidence="10 11">F435</strain>
    </source>
</reference>
<dbReference type="PROSITE" id="PS50847">
    <property type="entry name" value="GRAM_POS_ANCHORING"/>
    <property type="match status" value="1"/>
</dbReference>
<dbReference type="EMBL" id="WPCU01000010">
    <property type="protein sequence ID" value="MVA77224.1"/>
    <property type="molecule type" value="Genomic_DNA"/>
</dbReference>
<feature type="compositionally biased region" description="Basic and acidic residues" evidence="6">
    <location>
        <begin position="1768"/>
        <end position="1781"/>
    </location>
</feature>
<feature type="region of interest" description="Disordered" evidence="6">
    <location>
        <begin position="1767"/>
        <end position="1822"/>
    </location>
</feature>
<evidence type="ECO:0000256" key="2">
    <source>
        <dbReference type="ARBA" id="ARBA00022512"/>
    </source>
</evidence>
<protein>
    <submittedName>
        <fullName evidence="10">DUF11 domain-containing protein</fullName>
    </submittedName>
</protein>
<dbReference type="InterPro" id="IPR033764">
    <property type="entry name" value="Sdr_B"/>
</dbReference>
<feature type="region of interest" description="Disordered" evidence="6">
    <location>
        <begin position="1599"/>
        <end position="1631"/>
    </location>
</feature>
<keyword evidence="7" id="KW-0472">Membrane</keyword>
<dbReference type="PANTHER" id="PTHR34819">
    <property type="entry name" value="LARGE CYSTEINE-RICH PERIPLASMIC PROTEIN OMCB"/>
    <property type="match status" value="1"/>
</dbReference>
<feature type="chain" id="PRO_5025603088" evidence="8">
    <location>
        <begin position="46"/>
        <end position="1858"/>
    </location>
</feature>
<keyword evidence="4 8" id="KW-0732">Signal</keyword>
<feature type="compositionally biased region" description="Basic and acidic residues" evidence="6">
    <location>
        <begin position="1612"/>
        <end position="1625"/>
    </location>
</feature>
<dbReference type="InterPro" id="IPR001434">
    <property type="entry name" value="OmcB-like_DUF11"/>
</dbReference>
<evidence type="ECO:0000313" key="11">
    <source>
        <dbReference type="Proteomes" id="UP000435304"/>
    </source>
</evidence>
<dbReference type="Pfam" id="PF17210">
    <property type="entry name" value="SdrD_B"/>
    <property type="match status" value="1"/>
</dbReference>
<comment type="subcellular location">
    <subcellularLocation>
        <location evidence="1">Secreted</location>
    </subcellularLocation>
</comment>
<gene>
    <name evidence="10" type="ORF">GC722_14510</name>
</gene>
<evidence type="ECO:0000313" key="10">
    <source>
        <dbReference type="EMBL" id="MVA77224.1"/>
    </source>
</evidence>
<evidence type="ECO:0000256" key="7">
    <source>
        <dbReference type="SAM" id="Phobius"/>
    </source>
</evidence>
<keyword evidence="5" id="KW-0572">Peptidoglycan-anchor</keyword>
<dbReference type="GO" id="GO:0005975">
    <property type="term" value="P:carbohydrate metabolic process"/>
    <property type="evidence" value="ECO:0007669"/>
    <property type="project" value="UniProtKB-ARBA"/>
</dbReference>
<dbReference type="InterPro" id="IPR051172">
    <property type="entry name" value="Chlamydia_OmcB"/>
</dbReference>
<feature type="signal peptide" evidence="8">
    <location>
        <begin position="1"/>
        <end position="45"/>
    </location>
</feature>
<keyword evidence="3" id="KW-0964">Secreted</keyword>
<evidence type="ECO:0000256" key="1">
    <source>
        <dbReference type="ARBA" id="ARBA00004613"/>
    </source>
</evidence>
<evidence type="ECO:0000256" key="5">
    <source>
        <dbReference type="ARBA" id="ARBA00023088"/>
    </source>
</evidence>
<organism evidence="10 11">
    <name type="scientific">Auraticoccus cholistanensis</name>
    <dbReference type="NCBI Taxonomy" id="2656650"/>
    <lineage>
        <taxon>Bacteria</taxon>
        <taxon>Bacillati</taxon>
        <taxon>Actinomycetota</taxon>
        <taxon>Actinomycetes</taxon>
        <taxon>Propionibacteriales</taxon>
        <taxon>Propionibacteriaceae</taxon>
        <taxon>Auraticoccus</taxon>
    </lineage>
</organism>
<keyword evidence="7" id="KW-0812">Transmembrane</keyword>